<evidence type="ECO:0000313" key="4">
    <source>
        <dbReference type="EMBL" id="MFB9887891.1"/>
    </source>
</evidence>
<dbReference type="CDD" id="cd04301">
    <property type="entry name" value="NAT_SF"/>
    <property type="match status" value="1"/>
</dbReference>
<dbReference type="Pfam" id="PF00583">
    <property type="entry name" value="Acetyltransf_1"/>
    <property type="match status" value="1"/>
</dbReference>
<evidence type="ECO:0000256" key="1">
    <source>
        <dbReference type="ARBA" id="ARBA00022679"/>
    </source>
</evidence>
<accession>A0ABV5ZF71</accession>
<sequence length="148" mass="16129">MQIKPLLSIEPLKQVLSACELPVADLDALPQAKFFCGMAQGSLVAVAGIELYDEVALLRSLAVLPPYRHTGIGSELVDYLESFATQQGVAQMYLLTTTAEAYFRRRGYDAMTRHQAPSAIQATSQFSALCPASSTLLIKQLRANPDRP</sequence>
<evidence type="ECO:0000313" key="5">
    <source>
        <dbReference type="Proteomes" id="UP001589628"/>
    </source>
</evidence>
<evidence type="ECO:0000256" key="2">
    <source>
        <dbReference type="ARBA" id="ARBA00023315"/>
    </source>
</evidence>
<dbReference type="InterPro" id="IPR050832">
    <property type="entry name" value="Bact_Acetyltransf"/>
</dbReference>
<dbReference type="SUPFAM" id="SSF55729">
    <property type="entry name" value="Acyl-CoA N-acyltransferases (Nat)"/>
    <property type="match status" value="1"/>
</dbReference>
<protein>
    <submittedName>
        <fullName evidence="4">Arsenic resistance N-acetyltransferase ArsN2</fullName>
    </submittedName>
</protein>
<gene>
    <name evidence="4" type="primary">arsN2</name>
    <name evidence="4" type="ORF">ACFFLH_15865</name>
</gene>
<organism evidence="4 5">
    <name type="scientific">Balneatrix alpica</name>
    <dbReference type="NCBI Taxonomy" id="75684"/>
    <lineage>
        <taxon>Bacteria</taxon>
        <taxon>Pseudomonadati</taxon>
        <taxon>Pseudomonadota</taxon>
        <taxon>Gammaproteobacteria</taxon>
        <taxon>Oceanospirillales</taxon>
        <taxon>Balneatrichaceae</taxon>
        <taxon>Balneatrix</taxon>
    </lineage>
</organism>
<reference evidence="4 5" key="1">
    <citation type="submission" date="2024-09" db="EMBL/GenBank/DDBJ databases">
        <authorList>
            <person name="Sun Q."/>
            <person name="Mori K."/>
        </authorList>
    </citation>
    <scope>NUCLEOTIDE SEQUENCE [LARGE SCALE GENOMIC DNA]</scope>
    <source>
        <strain evidence="4 5">ATCC 51285</strain>
    </source>
</reference>
<dbReference type="EMBL" id="JBHLZN010000007">
    <property type="protein sequence ID" value="MFB9887891.1"/>
    <property type="molecule type" value="Genomic_DNA"/>
</dbReference>
<proteinExistence type="predicted"/>
<keyword evidence="1" id="KW-0808">Transferase</keyword>
<feature type="domain" description="N-acetyltransferase" evidence="3">
    <location>
        <begin position="1"/>
        <end position="142"/>
    </location>
</feature>
<dbReference type="RefSeq" id="WP_027312911.1">
    <property type="nucleotide sequence ID" value="NZ_JBHLZN010000007.1"/>
</dbReference>
<comment type="caution">
    <text evidence="4">The sequence shown here is derived from an EMBL/GenBank/DDBJ whole genome shotgun (WGS) entry which is preliminary data.</text>
</comment>
<keyword evidence="2" id="KW-0012">Acyltransferase</keyword>
<dbReference type="InterPro" id="IPR000182">
    <property type="entry name" value="GNAT_dom"/>
</dbReference>
<dbReference type="NCBIfam" id="NF040501">
    <property type="entry name" value="resist_ArsN2"/>
    <property type="match status" value="1"/>
</dbReference>
<dbReference type="Gene3D" id="3.40.630.30">
    <property type="match status" value="1"/>
</dbReference>
<dbReference type="Proteomes" id="UP001589628">
    <property type="component" value="Unassembled WGS sequence"/>
</dbReference>
<evidence type="ECO:0000259" key="3">
    <source>
        <dbReference type="PROSITE" id="PS51186"/>
    </source>
</evidence>
<keyword evidence="5" id="KW-1185">Reference proteome</keyword>
<dbReference type="InterPro" id="IPR016181">
    <property type="entry name" value="Acyl_CoA_acyltransferase"/>
</dbReference>
<dbReference type="PANTHER" id="PTHR43877">
    <property type="entry name" value="AMINOALKYLPHOSPHONATE N-ACETYLTRANSFERASE-RELATED-RELATED"/>
    <property type="match status" value="1"/>
</dbReference>
<name>A0ABV5ZF71_9GAMM</name>
<dbReference type="PROSITE" id="PS51186">
    <property type="entry name" value="GNAT"/>
    <property type="match status" value="1"/>
</dbReference>